<evidence type="ECO:0000256" key="1">
    <source>
        <dbReference type="SAM" id="Phobius"/>
    </source>
</evidence>
<keyword evidence="2" id="KW-0732">Signal</keyword>
<dbReference type="AlphaFoldDB" id="A0A1H3K0T7"/>
<evidence type="ECO:0000313" key="3">
    <source>
        <dbReference type="EMBL" id="SDY45385.1"/>
    </source>
</evidence>
<name>A0A1H3K0T7_9RHOB</name>
<feature type="signal peptide" evidence="2">
    <location>
        <begin position="1"/>
        <end position="23"/>
    </location>
</feature>
<accession>A0A1H3K0T7</accession>
<reference evidence="4" key="1">
    <citation type="submission" date="2016-10" db="EMBL/GenBank/DDBJ databases">
        <authorList>
            <person name="Varghese N."/>
            <person name="Submissions S."/>
        </authorList>
    </citation>
    <scope>NUCLEOTIDE SEQUENCE [LARGE SCALE GENOMIC DNA]</scope>
    <source>
        <strain evidence="4">DSM 100420</strain>
    </source>
</reference>
<evidence type="ECO:0000313" key="4">
    <source>
        <dbReference type="Proteomes" id="UP000198914"/>
    </source>
</evidence>
<dbReference type="RefSeq" id="WP_092641703.1">
    <property type="nucleotide sequence ID" value="NZ_FNPX01000001.1"/>
</dbReference>
<gene>
    <name evidence="3" type="ORF">SAMN05444004_101479</name>
</gene>
<organism evidence="3 4">
    <name type="scientific">Jannaschia faecimaris</name>
    <dbReference type="NCBI Taxonomy" id="1244108"/>
    <lineage>
        <taxon>Bacteria</taxon>
        <taxon>Pseudomonadati</taxon>
        <taxon>Pseudomonadota</taxon>
        <taxon>Alphaproteobacteria</taxon>
        <taxon>Rhodobacterales</taxon>
        <taxon>Roseobacteraceae</taxon>
        <taxon>Jannaschia</taxon>
    </lineage>
</organism>
<sequence>MRLFPNLIKATFVLATLAAPALADEVTGEILAYDRQANIIIFGDRTVWLLGALLVPGDLTAGYTVTLTFTSDGDNGMKKADALTRAN</sequence>
<keyword evidence="4" id="KW-1185">Reference proteome</keyword>
<feature type="transmembrane region" description="Helical" evidence="1">
    <location>
        <begin position="47"/>
        <end position="69"/>
    </location>
</feature>
<keyword evidence="1" id="KW-0812">Transmembrane</keyword>
<keyword evidence="1" id="KW-1133">Transmembrane helix</keyword>
<evidence type="ECO:0000256" key="2">
    <source>
        <dbReference type="SAM" id="SignalP"/>
    </source>
</evidence>
<feature type="chain" id="PRO_5011610140" evidence="2">
    <location>
        <begin position="24"/>
        <end position="87"/>
    </location>
</feature>
<dbReference type="EMBL" id="FNPX01000001">
    <property type="protein sequence ID" value="SDY45385.1"/>
    <property type="molecule type" value="Genomic_DNA"/>
</dbReference>
<dbReference type="Proteomes" id="UP000198914">
    <property type="component" value="Unassembled WGS sequence"/>
</dbReference>
<keyword evidence="1" id="KW-0472">Membrane</keyword>
<protein>
    <submittedName>
        <fullName evidence="3">Uncharacterized protein</fullName>
    </submittedName>
</protein>
<proteinExistence type="predicted"/>
<dbReference type="OrthoDB" id="7871237at2"/>